<feature type="region of interest" description="Disordered" evidence="1">
    <location>
        <begin position="422"/>
        <end position="455"/>
    </location>
</feature>
<feature type="region of interest" description="Disordered" evidence="1">
    <location>
        <begin position="1"/>
        <end position="118"/>
    </location>
</feature>
<reference evidence="3" key="4">
    <citation type="submission" date="2025-05" db="UniProtKB">
        <authorList>
            <consortium name="EnsemblFungi"/>
        </authorList>
    </citation>
    <scope>IDENTIFICATION</scope>
    <source>
        <strain evidence="3">isolate 1-1 / race 1 (BBBD)</strain>
    </source>
</reference>
<organism evidence="2">
    <name type="scientific">Puccinia triticina (isolate 1-1 / race 1 (BBBD))</name>
    <name type="common">Brown leaf rust fungus</name>
    <dbReference type="NCBI Taxonomy" id="630390"/>
    <lineage>
        <taxon>Eukaryota</taxon>
        <taxon>Fungi</taxon>
        <taxon>Dikarya</taxon>
        <taxon>Basidiomycota</taxon>
        <taxon>Pucciniomycotina</taxon>
        <taxon>Pucciniomycetes</taxon>
        <taxon>Pucciniales</taxon>
        <taxon>Pucciniaceae</taxon>
        <taxon>Puccinia</taxon>
    </lineage>
</organism>
<dbReference type="EMBL" id="ADAS02000028">
    <property type="protein sequence ID" value="OAV95524.1"/>
    <property type="molecule type" value="Genomic_DNA"/>
</dbReference>
<proteinExistence type="predicted"/>
<reference evidence="2" key="2">
    <citation type="submission" date="2016-05" db="EMBL/GenBank/DDBJ databases">
        <title>Comparative analysis highlights variable genome content of wheat rusts and divergence of the mating loci.</title>
        <authorList>
            <person name="Cuomo C.A."/>
            <person name="Bakkeren G."/>
            <person name="Szabo L."/>
            <person name="Khalil H."/>
            <person name="Joly D."/>
            <person name="Goldberg J."/>
            <person name="Young S."/>
            <person name="Zeng Q."/>
            <person name="Fellers J."/>
        </authorList>
    </citation>
    <scope>NUCLEOTIDE SEQUENCE [LARGE SCALE GENOMIC DNA]</scope>
    <source>
        <strain evidence="2">1-1 BBBD Race 1</strain>
    </source>
</reference>
<evidence type="ECO:0000313" key="4">
    <source>
        <dbReference type="Proteomes" id="UP000005240"/>
    </source>
</evidence>
<dbReference type="Proteomes" id="UP000005240">
    <property type="component" value="Unassembled WGS sequence"/>
</dbReference>
<reference evidence="2" key="1">
    <citation type="submission" date="2009-11" db="EMBL/GenBank/DDBJ databases">
        <authorList>
            <consortium name="The Broad Institute Genome Sequencing Platform"/>
            <person name="Ward D."/>
            <person name="Feldgarden M."/>
            <person name="Earl A."/>
            <person name="Young S.K."/>
            <person name="Zeng Q."/>
            <person name="Koehrsen M."/>
            <person name="Alvarado L."/>
            <person name="Berlin A."/>
            <person name="Bochicchio J."/>
            <person name="Borenstein D."/>
            <person name="Chapman S.B."/>
            <person name="Chen Z."/>
            <person name="Engels R."/>
            <person name="Freedman E."/>
            <person name="Gellesch M."/>
            <person name="Goldberg J."/>
            <person name="Griggs A."/>
            <person name="Gujja S."/>
            <person name="Heilman E."/>
            <person name="Heiman D."/>
            <person name="Hepburn T."/>
            <person name="Howarth C."/>
            <person name="Jen D."/>
            <person name="Larson L."/>
            <person name="Lewis B."/>
            <person name="Mehta T."/>
            <person name="Park D."/>
            <person name="Pearson M."/>
            <person name="Roberts A."/>
            <person name="Saif S."/>
            <person name="Shea T."/>
            <person name="Shenoy N."/>
            <person name="Sisk P."/>
            <person name="Stolte C."/>
            <person name="Sykes S."/>
            <person name="Thomson T."/>
            <person name="Walk T."/>
            <person name="White J."/>
            <person name="Yandava C."/>
            <person name="Izard J."/>
            <person name="Baranova O.V."/>
            <person name="Blanton J.M."/>
            <person name="Tanner A.C."/>
            <person name="Dewhirst F.E."/>
            <person name="Haas B."/>
            <person name="Nusbaum C."/>
            <person name="Birren B."/>
        </authorList>
    </citation>
    <scope>NUCLEOTIDE SEQUENCE [LARGE SCALE GENOMIC DNA]</scope>
    <source>
        <strain evidence="2">1-1 BBBD Race 1</strain>
    </source>
</reference>
<dbReference type="AlphaFoldDB" id="A0A180GSM4"/>
<dbReference type="EnsemblFungi" id="PTTG_02299-t43_1">
    <property type="protein sequence ID" value="PTTG_02299-t43_1-p1"/>
    <property type="gene ID" value="PTTG_02299"/>
</dbReference>
<name>A0A180GSM4_PUCT1</name>
<dbReference type="VEuPathDB" id="FungiDB:PTTG_02299"/>
<reference evidence="3 4" key="3">
    <citation type="journal article" date="2017" name="G3 (Bethesda)">
        <title>Comparative analysis highlights variable genome content of wheat rusts and divergence of the mating loci.</title>
        <authorList>
            <person name="Cuomo C.A."/>
            <person name="Bakkeren G."/>
            <person name="Khalil H.B."/>
            <person name="Panwar V."/>
            <person name="Joly D."/>
            <person name="Linning R."/>
            <person name="Sakthikumar S."/>
            <person name="Song X."/>
            <person name="Adiconis X."/>
            <person name="Fan L."/>
            <person name="Goldberg J.M."/>
            <person name="Levin J.Z."/>
            <person name="Young S."/>
            <person name="Zeng Q."/>
            <person name="Anikster Y."/>
            <person name="Bruce M."/>
            <person name="Wang M."/>
            <person name="Yin C."/>
            <person name="McCallum B."/>
            <person name="Szabo L.J."/>
            <person name="Hulbert S."/>
            <person name="Chen X."/>
            <person name="Fellers J.P."/>
        </authorList>
    </citation>
    <scope>NUCLEOTIDE SEQUENCE</scope>
    <source>
        <strain evidence="4">Isolate 1-1 / race 1 (BBBD)</strain>
        <strain evidence="3">isolate 1-1 / race 1 (BBBD)</strain>
    </source>
</reference>
<evidence type="ECO:0000313" key="3">
    <source>
        <dbReference type="EnsemblFungi" id="PTTG_02299-t43_1-p1"/>
    </source>
</evidence>
<accession>A0A180GSM4</accession>
<sequence length="455" mass="49839">MSESLSKNSIPKAPADKLSDLPTLAGGTANPTATAMTQPLPTSDDLPLTSAGEASQVEAQSIEESLVPQAVEPVTGPAKNTRAKAIPATKQKKSAKKQPDQSEKQAVPKAPRLPANDLVDDPEQEILELLGDKDCQIVTCPPPVAETPPVEKTGTSNDNREAIWLKANEADNDGDVERANFFYNMYTSIVNNAKTPAQSATINDTSTRPSPLSSLIAVNPSPILAPPPTTSKQISVKQSEIKSKQKGLSFKIGCANQHVSVGFTPFFDKNLKELKAPIPLTIFNRKWQADAMSYYAINRSRSEENSSEKGLRYFGLPYPSEWSLFLGAWTVAHREFHVCIRDIYGFKIFAEWLLAHKANCDRIHLNVCFLAALRYDIQMRANTFAHHITVGDETFVPDISVFRQDIADQCYNNVRKKSKLGFEDNPYIAGGERSGWDPATGAPKGRPDSTQSILA</sequence>
<gene>
    <name evidence="2" type="ORF">PTTG_02299</name>
</gene>
<evidence type="ECO:0000256" key="1">
    <source>
        <dbReference type="SAM" id="MobiDB-lite"/>
    </source>
</evidence>
<evidence type="ECO:0000313" key="2">
    <source>
        <dbReference type="EMBL" id="OAV95524.1"/>
    </source>
</evidence>
<protein>
    <submittedName>
        <fullName evidence="2 3">Uncharacterized protein</fullName>
    </submittedName>
</protein>
<feature type="compositionally biased region" description="Polar residues" evidence="1">
    <location>
        <begin position="29"/>
        <end position="41"/>
    </location>
</feature>
<keyword evidence="4" id="KW-1185">Reference proteome</keyword>